<sequence>MGKGGDQKSTSNTTTTNTSGQNAIQGDNLGTAISGVNDSTIMVSATDHGAIEAARELGELAINGNATVATNAIDMSEAVTKEAFDLSFQTSEMVSDAHSKNLQYIAGLAGSNAANQAENLKAVRELASKKMDGGAENQTKYMVMGLGLLVGAFVVVNVIKEVN</sequence>
<evidence type="ECO:0000256" key="1">
    <source>
        <dbReference type="SAM" id="MobiDB-lite"/>
    </source>
</evidence>
<dbReference type="Proteomes" id="UP000016895">
    <property type="component" value="Chromosome 1"/>
</dbReference>
<keyword evidence="4" id="KW-1185">Reference proteome</keyword>
<evidence type="ECO:0000313" key="3">
    <source>
        <dbReference type="EMBL" id="CCO59495.1"/>
    </source>
</evidence>
<keyword evidence="2" id="KW-0472">Membrane</keyword>
<evidence type="ECO:0000313" key="4">
    <source>
        <dbReference type="Proteomes" id="UP000016895"/>
    </source>
</evidence>
<name>U4K9T8_9VIBR</name>
<dbReference type="KEGG" id="vni:VIBNI_A3518"/>
<keyword evidence="2" id="KW-0812">Transmembrane</keyword>
<dbReference type="EMBL" id="FO203526">
    <property type="protein sequence ID" value="CCO59495.1"/>
    <property type="molecule type" value="Genomic_DNA"/>
</dbReference>
<feature type="transmembrane region" description="Helical" evidence="2">
    <location>
        <begin position="141"/>
        <end position="159"/>
    </location>
</feature>
<organism evidence="3 4">
    <name type="scientific">Vibrio nigripulchritudo</name>
    <dbReference type="NCBI Taxonomy" id="28173"/>
    <lineage>
        <taxon>Bacteria</taxon>
        <taxon>Pseudomonadati</taxon>
        <taxon>Pseudomonadota</taxon>
        <taxon>Gammaproteobacteria</taxon>
        <taxon>Vibrionales</taxon>
        <taxon>Vibrionaceae</taxon>
        <taxon>Vibrio</taxon>
    </lineage>
</organism>
<protein>
    <recommendedName>
        <fullName evidence="5">Methyl-accepting chemotaxis protein</fullName>
    </recommendedName>
</protein>
<dbReference type="OrthoDB" id="6107847at2"/>
<feature type="compositionally biased region" description="Low complexity" evidence="1">
    <location>
        <begin position="9"/>
        <end position="19"/>
    </location>
</feature>
<feature type="region of interest" description="Disordered" evidence="1">
    <location>
        <begin position="1"/>
        <end position="28"/>
    </location>
</feature>
<dbReference type="PATRIC" id="fig|1260221.3.peg.3336"/>
<keyword evidence="2" id="KW-1133">Transmembrane helix</keyword>
<proteinExistence type="predicted"/>
<accession>U4K9T8</accession>
<dbReference type="STRING" id="28173.VIBNI_A3518"/>
<dbReference type="RefSeq" id="WP_022551922.1">
    <property type="nucleotide sequence ID" value="NC_022528.1"/>
</dbReference>
<evidence type="ECO:0008006" key="5">
    <source>
        <dbReference type="Google" id="ProtNLM"/>
    </source>
</evidence>
<gene>
    <name evidence="3" type="ORF">VIBNI_A3518</name>
</gene>
<dbReference type="AlphaFoldDB" id="U4K9T8"/>
<evidence type="ECO:0000256" key="2">
    <source>
        <dbReference type="SAM" id="Phobius"/>
    </source>
</evidence>
<reference evidence="3 4" key="1">
    <citation type="journal article" date="2013" name="ISME J.">
        <title>Comparative genomics of pathogenic lineages of Vibrio nigripulchritudo identifies virulence-associated traits.</title>
        <authorList>
            <person name="Goudenege D."/>
            <person name="Labreuche Y."/>
            <person name="Krin E."/>
            <person name="Ansquer D."/>
            <person name="Mangenot S."/>
            <person name="Calteau A."/>
            <person name="Medigue C."/>
            <person name="Mazel D."/>
            <person name="Polz M.F."/>
            <person name="Le Roux F."/>
        </authorList>
    </citation>
    <scope>NUCLEOTIDE SEQUENCE [LARGE SCALE GENOMIC DNA]</scope>
    <source>
        <strain evidence="4">SnF1</strain>
    </source>
</reference>